<dbReference type="InterPro" id="IPR002885">
    <property type="entry name" value="PPR_rpt"/>
</dbReference>
<sequence>MEMEIVMKTAVKNQVDSIGGPGFSGSSGCELGSTVAVDAGESAIGGACVLSGARKEDCRSVVSYNIFMRGLFENAKVDEAISIWKLLPEKGCVGDSITYSVLIHGLCKNGYLNRVLWVLNEAEDKGDRLDISAYSSMINGLCREGQLDEVITMLDRMAKRGCKPNAHVCNTLINDY</sequence>
<accession>A0A5J5B4U4</accession>
<evidence type="ECO:0000313" key="4">
    <source>
        <dbReference type="EMBL" id="KAA8536892.1"/>
    </source>
</evidence>
<evidence type="ECO:0000256" key="1">
    <source>
        <dbReference type="ARBA" id="ARBA00007626"/>
    </source>
</evidence>
<evidence type="ECO:0000256" key="2">
    <source>
        <dbReference type="ARBA" id="ARBA00022737"/>
    </source>
</evidence>
<dbReference type="Gene3D" id="1.25.40.10">
    <property type="entry name" value="Tetratricopeptide repeat domain"/>
    <property type="match status" value="2"/>
</dbReference>
<organism evidence="4 5">
    <name type="scientific">Nyssa sinensis</name>
    <dbReference type="NCBI Taxonomy" id="561372"/>
    <lineage>
        <taxon>Eukaryota</taxon>
        <taxon>Viridiplantae</taxon>
        <taxon>Streptophyta</taxon>
        <taxon>Embryophyta</taxon>
        <taxon>Tracheophyta</taxon>
        <taxon>Spermatophyta</taxon>
        <taxon>Magnoliopsida</taxon>
        <taxon>eudicotyledons</taxon>
        <taxon>Gunneridae</taxon>
        <taxon>Pentapetalae</taxon>
        <taxon>asterids</taxon>
        <taxon>Cornales</taxon>
        <taxon>Nyssaceae</taxon>
        <taxon>Nyssa</taxon>
    </lineage>
</organism>
<dbReference type="PROSITE" id="PS51375">
    <property type="entry name" value="PPR"/>
    <property type="match status" value="3"/>
</dbReference>
<proteinExistence type="inferred from homology"/>
<dbReference type="InterPro" id="IPR051240">
    <property type="entry name" value="Mito_RNA-Proc/Resp"/>
</dbReference>
<dbReference type="Proteomes" id="UP000325577">
    <property type="component" value="Linkage Group LG16"/>
</dbReference>
<dbReference type="NCBIfam" id="TIGR00756">
    <property type="entry name" value="PPR"/>
    <property type="match status" value="3"/>
</dbReference>
<dbReference type="OrthoDB" id="1710902at2759"/>
<feature type="repeat" description="PPR" evidence="3">
    <location>
        <begin position="95"/>
        <end position="129"/>
    </location>
</feature>
<evidence type="ECO:0000313" key="5">
    <source>
        <dbReference type="Proteomes" id="UP000325577"/>
    </source>
</evidence>
<name>A0A5J5B4U4_9ASTE</name>
<protein>
    <recommendedName>
        <fullName evidence="6">Pentatricopeptide repeat-containing protein</fullName>
    </recommendedName>
</protein>
<dbReference type="GO" id="GO:0003729">
    <property type="term" value="F:mRNA binding"/>
    <property type="evidence" value="ECO:0007669"/>
    <property type="project" value="TreeGrafter"/>
</dbReference>
<evidence type="ECO:0008006" key="6">
    <source>
        <dbReference type="Google" id="ProtNLM"/>
    </source>
</evidence>
<dbReference type="AlphaFoldDB" id="A0A5J5B4U4"/>
<dbReference type="EMBL" id="CM018039">
    <property type="protein sequence ID" value="KAA8536892.1"/>
    <property type="molecule type" value="Genomic_DNA"/>
</dbReference>
<evidence type="ECO:0000256" key="3">
    <source>
        <dbReference type="PROSITE-ProRule" id="PRU00708"/>
    </source>
</evidence>
<keyword evidence="5" id="KW-1185">Reference proteome</keyword>
<keyword evidence="2" id="KW-0677">Repeat</keyword>
<feature type="repeat" description="PPR" evidence="3">
    <location>
        <begin position="130"/>
        <end position="164"/>
    </location>
</feature>
<feature type="repeat" description="PPR" evidence="3">
    <location>
        <begin position="60"/>
        <end position="94"/>
    </location>
</feature>
<comment type="similarity">
    <text evidence="1">Belongs to the PPR family. P subfamily.</text>
</comment>
<dbReference type="Pfam" id="PF13041">
    <property type="entry name" value="PPR_2"/>
    <property type="match status" value="2"/>
</dbReference>
<dbReference type="PANTHER" id="PTHR47933">
    <property type="entry name" value="PENTATRICOPEPTIDE REPEAT-CONTAINING PROTEIN 1, MITOCHONDRIAL"/>
    <property type="match status" value="1"/>
</dbReference>
<reference evidence="4 5" key="1">
    <citation type="submission" date="2019-09" db="EMBL/GenBank/DDBJ databases">
        <title>A chromosome-level genome assembly of the Chinese tupelo Nyssa sinensis.</title>
        <authorList>
            <person name="Yang X."/>
            <person name="Kang M."/>
            <person name="Yang Y."/>
            <person name="Xiong H."/>
            <person name="Wang M."/>
            <person name="Zhang Z."/>
            <person name="Wang Z."/>
            <person name="Wu H."/>
            <person name="Ma T."/>
            <person name="Liu J."/>
            <person name="Xi Z."/>
        </authorList>
    </citation>
    <scope>NUCLEOTIDE SEQUENCE [LARGE SCALE GENOMIC DNA]</scope>
    <source>
        <strain evidence="4">J267</strain>
        <tissue evidence="4">Leaf</tissue>
    </source>
</reference>
<dbReference type="PANTHER" id="PTHR47933:SF11">
    <property type="entry name" value="PENTATRICOPEPTIDE REPEAT-CONTAINING PROTEIN 2"/>
    <property type="match status" value="1"/>
</dbReference>
<dbReference type="InterPro" id="IPR011990">
    <property type="entry name" value="TPR-like_helical_dom_sf"/>
</dbReference>
<gene>
    <name evidence="4" type="ORF">F0562_029370</name>
</gene>